<evidence type="ECO:0000259" key="16">
    <source>
        <dbReference type="Pfam" id="PF12810"/>
    </source>
</evidence>
<keyword evidence="10" id="KW-1133">Transmembrane helix</keyword>
<keyword evidence="8" id="KW-0418">Kinase</keyword>
<keyword evidence="9" id="KW-0067">ATP-binding</keyword>
<evidence type="ECO:0000256" key="13">
    <source>
        <dbReference type="ARBA" id="ARBA00023157"/>
    </source>
</evidence>
<keyword evidence="5" id="KW-0812">Transmembrane</keyword>
<keyword evidence="6" id="KW-0732">Signal</keyword>
<proteinExistence type="predicted"/>
<protein>
    <recommendedName>
        <fullName evidence="2">receptor protein-tyrosine kinase</fullName>
        <ecNumber evidence="2">2.7.10.1</ecNumber>
    </recommendedName>
</protein>
<evidence type="ECO:0000256" key="3">
    <source>
        <dbReference type="ARBA" id="ARBA00022475"/>
    </source>
</evidence>
<evidence type="ECO:0000256" key="12">
    <source>
        <dbReference type="ARBA" id="ARBA00023137"/>
    </source>
</evidence>
<keyword evidence="3" id="KW-1003">Cell membrane</keyword>
<gene>
    <name evidence="17" type="ORF">G3KMM_00096</name>
</gene>
<organism evidence="17 18">
    <name type="scientific">Candidatus Nanosyncoccus nanoralicus</name>
    <dbReference type="NCBI Taxonomy" id="2171996"/>
    <lineage>
        <taxon>Bacteria</taxon>
        <taxon>Candidatus Saccharimonadota</taxon>
        <taxon>Candidatus Nanosyncoccalia</taxon>
        <taxon>Candidatus Nanosyncoccales</taxon>
        <taxon>Candidatus Nanosyncoccaceae</taxon>
        <taxon>Candidatus Nanosyncoccus</taxon>
    </lineage>
</organism>
<feature type="domain" description="ALK/LTK-like glycine-rich" evidence="16">
    <location>
        <begin position="590"/>
        <end position="742"/>
    </location>
</feature>
<keyword evidence="7" id="KW-0547">Nucleotide-binding</keyword>
<accession>A0ABY0FN91</accession>
<evidence type="ECO:0000256" key="15">
    <source>
        <dbReference type="ARBA" id="ARBA00023180"/>
    </source>
</evidence>
<keyword evidence="15" id="KW-0325">Glycoprotein</keyword>
<dbReference type="InterPro" id="IPR055163">
    <property type="entry name" value="ALK/LTK-like_GRD"/>
</dbReference>
<comment type="caution">
    <text evidence="17">The sequence shown here is derived from an EMBL/GenBank/DDBJ whole genome shotgun (WGS) entry which is preliminary data.</text>
</comment>
<keyword evidence="18" id="KW-1185">Reference proteome</keyword>
<comment type="subcellular location">
    <subcellularLocation>
        <location evidence="1">Cell membrane</location>
        <topology evidence="1">Single-pass type I membrane protein</topology>
    </subcellularLocation>
</comment>
<evidence type="ECO:0000256" key="4">
    <source>
        <dbReference type="ARBA" id="ARBA00022679"/>
    </source>
</evidence>
<evidence type="ECO:0000256" key="2">
    <source>
        <dbReference type="ARBA" id="ARBA00011902"/>
    </source>
</evidence>
<keyword evidence="13" id="KW-1015">Disulfide bond</keyword>
<evidence type="ECO:0000256" key="10">
    <source>
        <dbReference type="ARBA" id="ARBA00022989"/>
    </source>
</evidence>
<evidence type="ECO:0000256" key="7">
    <source>
        <dbReference type="ARBA" id="ARBA00022741"/>
    </source>
</evidence>
<evidence type="ECO:0000256" key="9">
    <source>
        <dbReference type="ARBA" id="ARBA00022840"/>
    </source>
</evidence>
<evidence type="ECO:0000256" key="11">
    <source>
        <dbReference type="ARBA" id="ARBA00023136"/>
    </source>
</evidence>
<reference evidence="17 18" key="2">
    <citation type="journal article" date="2020" name="Cell Rep.">
        <title>Acquisition and Adaptation of Ultra-small Parasitic Reduced Genome Bacteria to Mammalian Hosts.</title>
        <authorList>
            <person name="McLean J.S."/>
            <person name="Bor B."/>
            <person name="Kerns K.A."/>
            <person name="Liu Q."/>
            <person name="To T.T."/>
            <person name="Solden L."/>
            <person name="Hendrickson E.L."/>
            <person name="Wrighton K."/>
            <person name="Shi W."/>
            <person name="He X."/>
        </authorList>
    </citation>
    <scope>NUCLEOTIDE SEQUENCE [LARGE SCALE GENOMIC DNA]</scope>
    <source>
        <strain evidence="17 18">TM7_KMM_G3_1_HOT_351</strain>
    </source>
</reference>
<dbReference type="Proteomes" id="UP001191004">
    <property type="component" value="Unassembled WGS sequence"/>
</dbReference>
<dbReference type="Pfam" id="PF12810">
    <property type="entry name" value="ALK_LTK_GRD"/>
    <property type="match status" value="2"/>
</dbReference>
<evidence type="ECO:0000256" key="1">
    <source>
        <dbReference type="ARBA" id="ARBA00004251"/>
    </source>
</evidence>
<dbReference type="EMBL" id="PRLL01000001">
    <property type="protein sequence ID" value="RYC74048.1"/>
    <property type="molecule type" value="Genomic_DNA"/>
</dbReference>
<feature type="domain" description="ALK/LTK-like glycine-rich" evidence="16">
    <location>
        <begin position="356"/>
        <end position="468"/>
    </location>
</feature>
<sequence>MRRMNKNRINGRVLRLFAPIMMLLIVVLTLGVVLIVQSNTYAVVTYGGQETKSTETATSGAYFTMAYQKAVNFGIDNTSFNQTLRADAGVHVTTNSPTGYKLYITGADNKLKTSDGLHEIPYNNLTTNQIQKSNLDRNSWGIFVKKGSQDYLIPLCTIATLSESCLISENNGPVTNKHASVEFAAHVGTDLPTGSYHSVPLVYSAVINTNSTAEFPIRSIKNTKVPLMPNGETVTKKPSNLKLRHLFEIEVPLLEFDQTMTRPDQSMYTISVGGVDCEIIANSFVKNKDGVTFKCVSDFNTANPKFTPGQKAEVVITTKPYGYTFSKQNAVEFINAVTTFNYTGTPQEMIFPISASYMIEAMGANGGDRTPLQASQTWYGSNEVMMPGIGGYAKGTRSFNENEKVMVFVGGKGQSAHDRGAAPYDAKGGFNGGGNGSSGLLVPGTNIYSWGGAGGGGSSDIRPYEIDDYAQFIHHRDKRTDGWRDPSSIFLNDGPWANLIRGTYQAVIKTVNLPDSDFEGVSAYYDLGNANLSDVYTQKFGDYILVYFAYAGTPAATHLEAGNPGPAIEIRLKVKTTNQAADITSMKFYNMSINRLIVAGGGAGGSYIAKGGNGGGADTNPKYLGSTSDPNFSNFRFPEGGIGYRGCFFAYGASAPSHGAIYPRVPVESAGRPGAGGGWFGGCAEQSDYSTSPVLGAGAGGGSGLVRQMSSFEISGYGDAGKSQEPWNTLQPSDKNGIVRMTIVDYEAGVSY</sequence>
<keyword evidence="4" id="KW-0808">Transferase</keyword>
<evidence type="ECO:0000256" key="8">
    <source>
        <dbReference type="ARBA" id="ARBA00022777"/>
    </source>
</evidence>
<name>A0ABY0FN91_9BACT</name>
<evidence type="ECO:0000313" key="17">
    <source>
        <dbReference type="EMBL" id="RYC74048.1"/>
    </source>
</evidence>
<dbReference type="EC" id="2.7.10.1" evidence="2"/>
<keyword evidence="14" id="KW-0675">Receptor</keyword>
<keyword evidence="12" id="KW-0829">Tyrosine-protein kinase</keyword>
<evidence type="ECO:0000256" key="5">
    <source>
        <dbReference type="ARBA" id="ARBA00022692"/>
    </source>
</evidence>
<evidence type="ECO:0000256" key="14">
    <source>
        <dbReference type="ARBA" id="ARBA00023170"/>
    </source>
</evidence>
<reference evidence="17 18" key="1">
    <citation type="journal article" date="2018" name="bioRxiv">
        <title>Evidence of independent acquisition and adaption of ultra-small bacteria to human hosts across the highly diverse yet reduced genomes of the phylum Saccharibacteria.</title>
        <authorList>
            <person name="McLean J.S."/>
            <person name="Bor B."/>
            <person name="To T.T."/>
            <person name="Liu Q."/>
            <person name="Kearns K.A."/>
            <person name="Solden L.M."/>
            <person name="Wrighton K.C."/>
            <person name="He X."/>
            <person name="Shi W."/>
        </authorList>
    </citation>
    <scope>NUCLEOTIDE SEQUENCE [LARGE SCALE GENOMIC DNA]</scope>
    <source>
        <strain evidence="17 18">TM7_KMM_G3_1_HOT_351</strain>
    </source>
</reference>
<evidence type="ECO:0000313" key="18">
    <source>
        <dbReference type="Proteomes" id="UP001191004"/>
    </source>
</evidence>
<keyword evidence="11" id="KW-0472">Membrane</keyword>
<evidence type="ECO:0000256" key="6">
    <source>
        <dbReference type="ARBA" id="ARBA00022729"/>
    </source>
</evidence>